<dbReference type="Proteomes" id="UP000076858">
    <property type="component" value="Unassembled WGS sequence"/>
</dbReference>
<dbReference type="OrthoDB" id="6380429at2759"/>
<dbReference type="InterPro" id="IPR011010">
    <property type="entry name" value="DNA_brk_join_enz"/>
</dbReference>
<dbReference type="AlphaFoldDB" id="A0A164MWL1"/>
<organism evidence="4 5">
    <name type="scientific">Daphnia magna</name>
    <dbReference type="NCBI Taxonomy" id="35525"/>
    <lineage>
        <taxon>Eukaryota</taxon>
        <taxon>Metazoa</taxon>
        <taxon>Ecdysozoa</taxon>
        <taxon>Arthropoda</taxon>
        <taxon>Crustacea</taxon>
        <taxon>Branchiopoda</taxon>
        <taxon>Diplostraca</taxon>
        <taxon>Cladocera</taxon>
        <taxon>Anomopoda</taxon>
        <taxon>Daphniidae</taxon>
        <taxon>Daphnia</taxon>
    </lineage>
</organism>
<protein>
    <recommendedName>
        <fullName evidence="3">Tyr recombinase domain-containing protein</fullName>
    </recommendedName>
</protein>
<gene>
    <name evidence="4" type="ORF">APZ42_031378</name>
</gene>
<dbReference type="PANTHER" id="PTHR35617:SF3">
    <property type="entry name" value="CORE-BINDING (CB) DOMAIN-CONTAINING PROTEIN"/>
    <property type="match status" value="1"/>
</dbReference>
<evidence type="ECO:0000256" key="2">
    <source>
        <dbReference type="SAM" id="MobiDB-lite"/>
    </source>
</evidence>
<evidence type="ECO:0000256" key="1">
    <source>
        <dbReference type="ARBA" id="ARBA00023172"/>
    </source>
</evidence>
<dbReference type="GO" id="GO:0003677">
    <property type="term" value="F:DNA binding"/>
    <property type="evidence" value="ECO:0007669"/>
    <property type="project" value="InterPro"/>
</dbReference>
<accession>A0A164MWL1</accession>
<dbReference type="SUPFAM" id="SSF56349">
    <property type="entry name" value="DNA breaking-rejoining enzymes"/>
    <property type="match status" value="1"/>
</dbReference>
<dbReference type="Gene3D" id="1.10.443.10">
    <property type="entry name" value="Intergrase catalytic core"/>
    <property type="match status" value="1"/>
</dbReference>
<reference evidence="4 5" key="1">
    <citation type="submission" date="2016-03" db="EMBL/GenBank/DDBJ databases">
        <title>EvidentialGene: Evidence-directed Construction of Genes on Genomes.</title>
        <authorList>
            <person name="Gilbert D.G."/>
            <person name="Choi J.-H."/>
            <person name="Mockaitis K."/>
            <person name="Colbourne J."/>
            <person name="Pfrender M."/>
        </authorList>
    </citation>
    <scope>NUCLEOTIDE SEQUENCE [LARGE SCALE GENOMIC DNA]</scope>
    <source>
        <strain evidence="4 5">Xinb3</strain>
        <tissue evidence="4">Complete organism</tissue>
    </source>
</reference>
<keyword evidence="5" id="KW-1185">Reference proteome</keyword>
<keyword evidence="1" id="KW-0233">DNA recombination</keyword>
<dbReference type="EMBL" id="LRGB01002930">
    <property type="protein sequence ID" value="KZS05432.1"/>
    <property type="molecule type" value="Genomic_DNA"/>
</dbReference>
<dbReference type="InterPro" id="IPR013762">
    <property type="entry name" value="Integrase-like_cat_sf"/>
</dbReference>
<dbReference type="GO" id="GO:0015074">
    <property type="term" value="P:DNA integration"/>
    <property type="evidence" value="ECO:0007669"/>
    <property type="project" value="InterPro"/>
</dbReference>
<dbReference type="PROSITE" id="PS51898">
    <property type="entry name" value="TYR_RECOMBINASE"/>
    <property type="match status" value="1"/>
</dbReference>
<sequence>MLTSALQEPHPLLATNALHLAVWRLPGDNCVTKVFRNQWSAFSWPVTNQERLPHTIPRGEIGQIGVWGGVRIPCENKHLALKALGSKLVTLLALATLIRVSELAAIDYHSIWFVDGASNPTPELCPVLTFKNFLERTNQLRSQSNEGSLLIALVVPHKPVTANTVSRWIKSVLGRAGVDTANFGAHSTRSAAASEAVNAGVPIDSVVRTGNWANKAKFNRFYNRASTESNIRSTTPDEGLEHSTSGLKVPRSSG</sequence>
<evidence type="ECO:0000313" key="5">
    <source>
        <dbReference type="Proteomes" id="UP000076858"/>
    </source>
</evidence>
<dbReference type="PANTHER" id="PTHR35617">
    <property type="entry name" value="PHAGE_INTEGRASE DOMAIN-CONTAINING PROTEIN"/>
    <property type="match status" value="1"/>
</dbReference>
<dbReference type="InterPro" id="IPR002104">
    <property type="entry name" value="Integrase_catalytic"/>
</dbReference>
<feature type="region of interest" description="Disordered" evidence="2">
    <location>
        <begin position="228"/>
        <end position="254"/>
    </location>
</feature>
<feature type="domain" description="Tyr recombinase" evidence="3">
    <location>
        <begin position="51"/>
        <end position="236"/>
    </location>
</feature>
<comment type="caution">
    <text evidence="4">The sequence shown here is derived from an EMBL/GenBank/DDBJ whole genome shotgun (WGS) entry which is preliminary data.</text>
</comment>
<name>A0A164MWL1_9CRUS</name>
<dbReference type="GO" id="GO:0006310">
    <property type="term" value="P:DNA recombination"/>
    <property type="evidence" value="ECO:0007669"/>
    <property type="project" value="UniProtKB-KW"/>
</dbReference>
<dbReference type="Pfam" id="PF00589">
    <property type="entry name" value="Phage_integrase"/>
    <property type="match status" value="1"/>
</dbReference>
<proteinExistence type="predicted"/>
<evidence type="ECO:0000313" key="4">
    <source>
        <dbReference type="EMBL" id="KZS05432.1"/>
    </source>
</evidence>
<evidence type="ECO:0000259" key="3">
    <source>
        <dbReference type="PROSITE" id="PS51898"/>
    </source>
</evidence>